<protein>
    <submittedName>
        <fullName evidence="1">Uncharacterized protein</fullName>
    </submittedName>
</protein>
<dbReference type="Proteomes" id="UP001519460">
    <property type="component" value="Unassembled WGS sequence"/>
</dbReference>
<sequence>MREIHELFIRPTVICNSDRGKSLETEEQKKAAVCHRLTLHFDETDDGDETAAAAAFDDIDECEVALTKSDVDCTNWAFGYPDTYLCKDVTGQRLLRVTFEERADAETCTHSKPRPHPKPSSFFRFSPFFSTPNDSVKADRFADDSLTCSEHHVTVNSCQLPARF</sequence>
<dbReference type="AlphaFoldDB" id="A0ABD0L8N1"/>
<reference evidence="1 2" key="1">
    <citation type="journal article" date="2023" name="Sci. Data">
        <title>Genome assembly of the Korean intertidal mud-creeper Batillaria attramentaria.</title>
        <authorList>
            <person name="Patra A.K."/>
            <person name="Ho P.T."/>
            <person name="Jun S."/>
            <person name="Lee S.J."/>
            <person name="Kim Y."/>
            <person name="Won Y.J."/>
        </authorList>
    </citation>
    <scope>NUCLEOTIDE SEQUENCE [LARGE SCALE GENOMIC DNA]</scope>
    <source>
        <strain evidence="1">Wonlab-2016</strain>
    </source>
</reference>
<accession>A0ABD0L8N1</accession>
<comment type="caution">
    <text evidence="1">The sequence shown here is derived from an EMBL/GenBank/DDBJ whole genome shotgun (WGS) entry which is preliminary data.</text>
</comment>
<proteinExistence type="predicted"/>
<organism evidence="1 2">
    <name type="scientific">Batillaria attramentaria</name>
    <dbReference type="NCBI Taxonomy" id="370345"/>
    <lineage>
        <taxon>Eukaryota</taxon>
        <taxon>Metazoa</taxon>
        <taxon>Spiralia</taxon>
        <taxon>Lophotrochozoa</taxon>
        <taxon>Mollusca</taxon>
        <taxon>Gastropoda</taxon>
        <taxon>Caenogastropoda</taxon>
        <taxon>Sorbeoconcha</taxon>
        <taxon>Cerithioidea</taxon>
        <taxon>Batillariidae</taxon>
        <taxon>Batillaria</taxon>
    </lineage>
</organism>
<name>A0ABD0L8N1_9CAEN</name>
<gene>
    <name evidence="1" type="ORF">BaRGS_00012989</name>
</gene>
<evidence type="ECO:0000313" key="1">
    <source>
        <dbReference type="EMBL" id="KAK7495769.1"/>
    </source>
</evidence>
<evidence type="ECO:0000313" key="2">
    <source>
        <dbReference type="Proteomes" id="UP001519460"/>
    </source>
</evidence>
<dbReference type="EMBL" id="JACVVK020000072">
    <property type="protein sequence ID" value="KAK7495769.1"/>
    <property type="molecule type" value="Genomic_DNA"/>
</dbReference>
<keyword evidence="2" id="KW-1185">Reference proteome</keyword>